<proteinExistence type="predicted"/>
<evidence type="ECO:0000313" key="9">
    <source>
        <dbReference type="Proteomes" id="UP000229901"/>
    </source>
</evidence>
<dbReference type="PANTHER" id="PTHR11638">
    <property type="entry name" value="ATP-DEPENDENT CLP PROTEASE"/>
    <property type="match status" value="1"/>
</dbReference>
<dbReference type="GO" id="GO:0005737">
    <property type="term" value="C:cytoplasm"/>
    <property type="evidence" value="ECO:0007669"/>
    <property type="project" value="TreeGrafter"/>
</dbReference>
<organism evidence="8 9">
    <name type="scientific">Candidatus Falkowbacteria bacterium CG10_big_fil_rev_8_21_14_0_10_39_11</name>
    <dbReference type="NCBI Taxonomy" id="1974565"/>
    <lineage>
        <taxon>Bacteria</taxon>
        <taxon>Candidatus Falkowiibacteriota</taxon>
    </lineage>
</organism>
<keyword evidence="5" id="KW-0812">Transmembrane</keyword>
<evidence type="ECO:0000259" key="6">
    <source>
        <dbReference type="SMART" id="SM00382"/>
    </source>
</evidence>
<feature type="domain" description="AAA+ ATPase" evidence="6">
    <location>
        <begin position="388"/>
        <end position="526"/>
    </location>
</feature>
<feature type="domain" description="Clp ATPase C-terminal" evidence="7">
    <location>
        <begin position="829"/>
        <end position="917"/>
    </location>
</feature>
<dbReference type="SMART" id="SM01086">
    <property type="entry name" value="ClpB_D2-small"/>
    <property type="match status" value="1"/>
</dbReference>
<dbReference type="Pfam" id="PF00004">
    <property type="entry name" value="AAA"/>
    <property type="match status" value="1"/>
</dbReference>
<dbReference type="GO" id="GO:0005524">
    <property type="term" value="F:ATP binding"/>
    <property type="evidence" value="ECO:0007669"/>
    <property type="project" value="UniProtKB-KW"/>
</dbReference>
<evidence type="ECO:0008006" key="10">
    <source>
        <dbReference type="Google" id="ProtNLM"/>
    </source>
</evidence>
<dbReference type="AlphaFoldDB" id="A0A2H0V3F3"/>
<evidence type="ECO:0000256" key="1">
    <source>
        <dbReference type="ARBA" id="ARBA00022737"/>
    </source>
</evidence>
<dbReference type="Pfam" id="PF07724">
    <property type="entry name" value="AAA_2"/>
    <property type="match status" value="1"/>
</dbReference>
<feature type="domain" description="AAA+ ATPase" evidence="6">
    <location>
        <begin position="664"/>
        <end position="830"/>
    </location>
</feature>
<protein>
    <recommendedName>
        <fullName evidence="10">Clp R domain-containing protein</fullName>
    </recommendedName>
</protein>
<keyword evidence="5" id="KW-0472">Membrane</keyword>
<dbReference type="InterPro" id="IPR001270">
    <property type="entry name" value="ClpA/B"/>
</dbReference>
<dbReference type="Gene3D" id="1.10.1780.10">
    <property type="entry name" value="Clp, N-terminal domain"/>
    <property type="match status" value="1"/>
</dbReference>
<dbReference type="InterPro" id="IPR003593">
    <property type="entry name" value="AAA+_ATPase"/>
</dbReference>
<keyword evidence="2" id="KW-0547">Nucleotide-binding</keyword>
<dbReference type="InterPro" id="IPR041546">
    <property type="entry name" value="ClpA/ClpB_AAA_lid"/>
</dbReference>
<keyword evidence="1" id="KW-0677">Repeat</keyword>
<dbReference type="InterPro" id="IPR036628">
    <property type="entry name" value="Clp_N_dom_sf"/>
</dbReference>
<evidence type="ECO:0000256" key="2">
    <source>
        <dbReference type="ARBA" id="ARBA00022741"/>
    </source>
</evidence>
<gene>
    <name evidence="8" type="ORF">COT97_05920</name>
</gene>
<dbReference type="InterPro" id="IPR003959">
    <property type="entry name" value="ATPase_AAA_core"/>
</dbReference>
<comment type="caution">
    <text evidence="8">The sequence shown here is derived from an EMBL/GenBank/DDBJ whole genome shotgun (WGS) entry which is preliminary data.</text>
</comment>
<dbReference type="SUPFAM" id="SSF81923">
    <property type="entry name" value="Double Clp-N motif"/>
    <property type="match status" value="1"/>
</dbReference>
<keyword evidence="5" id="KW-1133">Transmembrane helix</keyword>
<keyword evidence="4" id="KW-0143">Chaperone</keyword>
<name>A0A2H0V3F3_9BACT</name>
<sequence>MTEKVNKTPEYKFIVCHSCQGTGSQEGKVCADCHGMAVALPFYGRFLYWGKTINSLHIFVDRIIELLNKIINLILVLIGLFGVFLLFYLDLPNNFQNLFGLSYWLTPSFEKTIFWFTIISDLYLYYRIIQTKEPINQVLQKIFIKEQPPQDFLDWNFIHKQPAKNKIDISKAFAPDSIKLIEQAWQIAKNFQHSKTDRLHVFAAVPAFNDGAVIWGRLGIESEKFKEKLARALDWQVEGRARQTDISELLHKVLLLSYLEAYDERRRKVQIPEIIKSLINTDLLNKNEKIEDLIEKILVDLELSYQKVDNVVTWIRLQRQLREGLSRFRTNARYKPKSGLDRAMTGVATPFLDKFSTDLTKQAMAGQLFPCIGREKEFEQLYRVLEGSGNGVLLVGNVGVGRTTILHGLAERMVEETVPEALQDKRLVSINVSGLIGGVRPEEAEARLMTLAGEVIKSRNIVLVIEDLHNLVGANSEGGGLDLSEVLAEIMRKRYFLILGTTSPAEYSRVLEKSSLFEVFKPVNINELEINDAIQVCEAKSGPIEYKNNIYFSYDSIEKAVILTDKYSHDKYLPEKALEVLEEVAVNVRKLKGEKNVVTAEDVAVVVAEKTRVKVTGVTQNESKKLLDLEKDIHKRVIGQDEAVKMVSASLRRARAELRDEGRPISNFLFLGPTGVGKTELAKSVSEVYFGAEDKMLRFDMSEFQEKSSIDRLIGNGSEPGVLTEAVRKNPYSLLLCDEIEKAHPDILNLFLQVMDDGRLTDGSGQTIDFTNLIIIMTSNAGAQVIQDKIKENMPLAELKELLINEELKKHYRPEFINRFDGVIVFTPLTMESVIKIARIMAKKVVKRLAEKDILLEITDAAIAELAEQGFDPRFGARPLRRVMQEKVDDTLANYLLEGKVSKRDKIILEPGGKIHVEKADKI</sequence>
<evidence type="ECO:0000256" key="5">
    <source>
        <dbReference type="SAM" id="Phobius"/>
    </source>
</evidence>
<dbReference type="Proteomes" id="UP000229901">
    <property type="component" value="Unassembled WGS sequence"/>
</dbReference>
<dbReference type="Pfam" id="PF17871">
    <property type="entry name" value="AAA_lid_9"/>
    <property type="match status" value="1"/>
</dbReference>
<accession>A0A2H0V3F3</accession>
<dbReference type="FunFam" id="3.40.50.300:FF:000025">
    <property type="entry name" value="ATP-dependent Clp protease subunit"/>
    <property type="match status" value="1"/>
</dbReference>
<keyword evidence="3" id="KW-0067">ATP-binding</keyword>
<dbReference type="Pfam" id="PF10431">
    <property type="entry name" value="ClpB_D2-small"/>
    <property type="match status" value="1"/>
</dbReference>
<dbReference type="SUPFAM" id="SSF52540">
    <property type="entry name" value="P-loop containing nucleoside triphosphate hydrolases"/>
    <property type="match status" value="2"/>
</dbReference>
<dbReference type="PRINTS" id="PR00300">
    <property type="entry name" value="CLPPROTEASEA"/>
</dbReference>
<dbReference type="GO" id="GO:0034605">
    <property type="term" value="P:cellular response to heat"/>
    <property type="evidence" value="ECO:0007669"/>
    <property type="project" value="TreeGrafter"/>
</dbReference>
<reference evidence="9" key="1">
    <citation type="submission" date="2017-09" db="EMBL/GenBank/DDBJ databases">
        <title>Depth-based differentiation of microbial function through sediment-hosted aquifers and enrichment of novel symbionts in the deep terrestrial subsurface.</title>
        <authorList>
            <person name="Probst A.J."/>
            <person name="Ladd B."/>
            <person name="Jarett J.K."/>
            <person name="Geller-Mcgrath D.E."/>
            <person name="Sieber C.M.K."/>
            <person name="Emerson J.B."/>
            <person name="Anantharaman K."/>
            <person name="Thomas B.C."/>
            <person name="Malmstrom R."/>
            <person name="Stieglmeier M."/>
            <person name="Klingl A."/>
            <person name="Woyke T."/>
            <person name="Ryan C.M."/>
            <person name="Banfield J.F."/>
        </authorList>
    </citation>
    <scope>NUCLEOTIDE SEQUENCE [LARGE SCALE GENOMIC DNA]</scope>
</reference>
<evidence type="ECO:0000259" key="7">
    <source>
        <dbReference type="SMART" id="SM01086"/>
    </source>
</evidence>
<evidence type="ECO:0000313" key="8">
    <source>
        <dbReference type="EMBL" id="PIR93595.1"/>
    </source>
</evidence>
<dbReference type="Gene3D" id="3.40.50.300">
    <property type="entry name" value="P-loop containing nucleotide triphosphate hydrolases"/>
    <property type="match status" value="2"/>
</dbReference>
<evidence type="ECO:0000256" key="3">
    <source>
        <dbReference type="ARBA" id="ARBA00022840"/>
    </source>
</evidence>
<evidence type="ECO:0000256" key="4">
    <source>
        <dbReference type="ARBA" id="ARBA00023186"/>
    </source>
</evidence>
<dbReference type="Gene3D" id="1.10.8.60">
    <property type="match status" value="2"/>
</dbReference>
<dbReference type="InterPro" id="IPR019489">
    <property type="entry name" value="Clp_ATPase_C"/>
</dbReference>
<dbReference type="SMART" id="SM00382">
    <property type="entry name" value="AAA"/>
    <property type="match status" value="2"/>
</dbReference>
<dbReference type="GO" id="GO:0016887">
    <property type="term" value="F:ATP hydrolysis activity"/>
    <property type="evidence" value="ECO:0007669"/>
    <property type="project" value="InterPro"/>
</dbReference>
<dbReference type="InterPro" id="IPR027417">
    <property type="entry name" value="P-loop_NTPase"/>
</dbReference>
<dbReference type="EMBL" id="PFAP01000052">
    <property type="protein sequence ID" value="PIR93595.1"/>
    <property type="molecule type" value="Genomic_DNA"/>
</dbReference>
<feature type="transmembrane region" description="Helical" evidence="5">
    <location>
        <begin position="70"/>
        <end position="89"/>
    </location>
</feature>
<dbReference type="InterPro" id="IPR050130">
    <property type="entry name" value="ClpA_ClpB"/>
</dbReference>
<dbReference type="PANTHER" id="PTHR11638:SF18">
    <property type="entry name" value="HEAT SHOCK PROTEIN 104"/>
    <property type="match status" value="1"/>
</dbReference>
<dbReference type="CDD" id="cd19499">
    <property type="entry name" value="RecA-like_ClpB_Hsp104-like"/>
    <property type="match status" value="1"/>
</dbReference>
<dbReference type="CDD" id="cd00009">
    <property type="entry name" value="AAA"/>
    <property type="match status" value="1"/>
</dbReference>